<evidence type="ECO:0000256" key="4">
    <source>
        <dbReference type="SAM" id="MobiDB-lite"/>
    </source>
</evidence>
<dbReference type="PROSITE" id="PS00233">
    <property type="entry name" value="CHIT_BIND_RR_1"/>
    <property type="match status" value="2"/>
</dbReference>
<dbReference type="GO" id="GO:0042302">
    <property type="term" value="F:structural constituent of cuticle"/>
    <property type="evidence" value="ECO:0007669"/>
    <property type="project" value="UniProtKB-UniRule"/>
</dbReference>
<dbReference type="Pfam" id="PF00379">
    <property type="entry name" value="Chitin_bind_4"/>
    <property type="match status" value="3"/>
</dbReference>
<keyword evidence="1 3" id="KW-0193">Cuticle</keyword>
<comment type="caution">
    <text evidence="5">The sequence shown here is derived from an EMBL/GenBank/DDBJ whole genome shotgun (WGS) entry which is preliminary data.</text>
</comment>
<dbReference type="PRINTS" id="PR00947">
    <property type="entry name" value="CUTICLE"/>
</dbReference>
<feature type="region of interest" description="Disordered" evidence="4">
    <location>
        <begin position="145"/>
        <end position="165"/>
    </location>
</feature>
<evidence type="ECO:0000256" key="2">
    <source>
        <dbReference type="ARBA" id="ARBA00022729"/>
    </source>
</evidence>
<dbReference type="PANTHER" id="PTHR12236:SF80">
    <property type="entry name" value="CUTICULAR PROTEIN 62BC, ISOFORM A"/>
    <property type="match status" value="1"/>
</dbReference>
<dbReference type="PROSITE" id="PS51155">
    <property type="entry name" value="CHIT_BIND_RR_2"/>
    <property type="match status" value="3"/>
</dbReference>
<name>A0A835G3A0_SPOEX</name>
<evidence type="ECO:0008006" key="7">
    <source>
        <dbReference type="Google" id="ProtNLM"/>
    </source>
</evidence>
<dbReference type="EMBL" id="JACKWZ010000664">
    <property type="protein sequence ID" value="KAF9405912.1"/>
    <property type="molecule type" value="Genomic_DNA"/>
</dbReference>
<protein>
    <recommendedName>
        <fullName evidence="7">Cuticular protein RR-2</fullName>
    </recommendedName>
</protein>
<feature type="region of interest" description="Disordered" evidence="4">
    <location>
        <begin position="535"/>
        <end position="635"/>
    </location>
</feature>
<evidence type="ECO:0000313" key="5">
    <source>
        <dbReference type="EMBL" id="KAF9405912.1"/>
    </source>
</evidence>
<accession>A0A835G3A0</accession>
<dbReference type="InterPro" id="IPR031311">
    <property type="entry name" value="CHIT_BIND_RR_consensus"/>
</dbReference>
<dbReference type="InterPro" id="IPR000618">
    <property type="entry name" value="Insect_cuticle"/>
</dbReference>
<dbReference type="PANTHER" id="PTHR12236">
    <property type="entry name" value="STRUCTURAL CONTITUENT OF CUTICLE"/>
    <property type="match status" value="1"/>
</dbReference>
<dbReference type="GO" id="GO:0005615">
    <property type="term" value="C:extracellular space"/>
    <property type="evidence" value="ECO:0007669"/>
    <property type="project" value="TreeGrafter"/>
</dbReference>
<reference evidence="5" key="1">
    <citation type="submission" date="2020-08" db="EMBL/GenBank/DDBJ databases">
        <title>Spodoptera exigua strain:BAW_Kor-Di-RS1 Genome sequencing and assembly.</title>
        <authorList>
            <person name="Kim J."/>
            <person name="Nam H.Y."/>
            <person name="Kwon M."/>
            <person name="Choi J.H."/>
            <person name="Cho S.R."/>
            <person name="Kim G.-H."/>
        </authorList>
    </citation>
    <scope>NUCLEOTIDE SEQUENCE</scope>
    <source>
        <strain evidence="5">BAW_Kor-Di-RS1</strain>
        <tissue evidence="5">Whole-body</tissue>
    </source>
</reference>
<keyword evidence="2" id="KW-0732">Signal</keyword>
<gene>
    <name evidence="5" type="ORF">HW555_013538</name>
</gene>
<feature type="compositionally biased region" description="Basic and acidic residues" evidence="4">
    <location>
        <begin position="606"/>
        <end position="617"/>
    </location>
</feature>
<dbReference type="GO" id="GO:0031012">
    <property type="term" value="C:extracellular matrix"/>
    <property type="evidence" value="ECO:0007669"/>
    <property type="project" value="TreeGrafter"/>
</dbReference>
<feature type="compositionally biased region" description="Basic and acidic residues" evidence="4">
    <location>
        <begin position="539"/>
        <end position="563"/>
    </location>
</feature>
<feature type="compositionally biased region" description="Basic and acidic residues" evidence="4">
    <location>
        <begin position="146"/>
        <end position="165"/>
    </location>
</feature>
<dbReference type="Proteomes" id="UP000648187">
    <property type="component" value="Unassembled WGS sequence"/>
</dbReference>
<organism evidence="5 6">
    <name type="scientific">Spodoptera exigua</name>
    <name type="common">Beet armyworm</name>
    <name type="synonym">Noctua fulgens</name>
    <dbReference type="NCBI Taxonomy" id="7107"/>
    <lineage>
        <taxon>Eukaryota</taxon>
        <taxon>Metazoa</taxon>
        <taxon>Ecdysozoa</taxon>
        <taxon>Arthropoda</taxon>
        <taxon>Hexapoda</taxon>
        <taxon>Insecta</taxon>
        <taxon>Pterygota</taxon>
        <taxon>Neoptera</taxon>
        <taxon>Endopterygota</taxon>
        <taxon>Lepidoptera</taxon>
        <taxon>Glossata</taxon>
        <taxon>Ditrysia</taxon>
        <taxon>Noctuoidea</taxon>
        <taxon>Noctuidae</taxon>
        <taxon>Amphipyrinae</taxon>
        <taxon>Spodoptera</taxon>
    </lineage>
</organism>
<evidence type="ECO:0000313" key="6">
    <source>
        <dbReference type="Proteomes" id="UP000648187"/>
    </source>
</evidence>
<sequence length="635" mass="69431">MIIILINRVPHFIQYNINMHFKIVVISCLLAFCQAGLIEERHRQAVSSQSIVRHDESSNQQQQHYTPVVAQHSAPVVPRAVPAFEQTAYLQHGSPIVHAAPLVQHVAPAAIHHAPVVHHISPVAIRNDEQVEHHAPAKYEFSYSVEDPHTGDHKSQHETRDGDVVKGEYSLLQPDGSVRKVEYTADDHNGFNAVVHNSEPSVHAAPPSPTPVVHAAPVVHSAPVVHAAPVTVILGVLALASAGIVQLGHGYAGEAYGHEAVAYAPVAHYGGHEDTHVDYHAHPKYDYSYSVSDPHTGDHKTQHEVRDGDVVKGEYSLLQPDGSFRKMFLLVLLSVNLIYHVNGASYSNVYVQSDLVPRGFYQYGTPHASLASPRLSQINTLPSIPGYVPCGTPCAYPAQTVATVGSVNPQPNILTYGAPAPSVPVVVAPTKEETAGYEYGYVVYDDNTGDHKAQRELSDGSVVRGEYSFIQPDGYVREVQYQADDISGFNAVVKNFLPAVAERKNTVEKKESAPPCPEIKHESLIELNAQNEPAAKNLDQSEHSKSEESAESELPKEPTHDIKESEEESADKKHEHIQHPIKATSEEDSSDESNENSKEILLVKLKGSDETQHKVPESSEEESGEAAESKEPKKN</sequence>
<evidence type="ECO:0000256" key="3">
    <source>
        <dbReference type="PROSITE-ProRule" id="PRU00497"/>
    </source>
</evidence>
<keyword evidence="6" id="KW-1185">Reference proteome</keyword>
<evidence type="ECO:0000256" key="1">
    <source>
        <dbReference type="ARBA" id="ARBA00022460"/>
    </source>
</evidence>
<proteinExistence type="predicted"/>
<dbReference type="AlphaFoldDB" id="A0A835G3A0"/>
<dbReference type="InterPro" id="IPR051217">
    <property type="entry name" value="Insect_Cuticle_Struc_Prot"/>
</dbReference>